<evidence type="ECO:0000259" key="1">
    <source>
        <dbReference type="PROSITE" id="PS50240"/>
    </source>
</evidence>
<name>A0A0N7YMS6_9ACTN</name>
<organism evidence="2 3">
    <name type="scientific">Streptomyces lydicamycinicus</name>
    <dbReference type="NCBI Taxonomy" id="1546107"/>
    <lineage>
        <taxon>Bacteria</taxon>
        <taxon>Bacillati</taxon>
        <taxon>Actinomycetota</taxon>
        <taxon>Actinomycetes</taxon>
        <taxon>Kitasatosporales</taxon>
        <taxon>Streptomycetaceae</taxon>
        <taxon>Streptomyces</taxon>
    </lineage>
</organism>
<gene>
    <name evidence="2" type="ORF">TPA0598_10_04050</name>
</gene>
<dbReference type="RefSeq" id="WP_042161390.1">
    <property type="nucleotide sequence ID" value="NZ_BBNO01000010.1"/>
</dbReference>
<reference evidence="2 3" key="2">
    <citation type="journal article" date="2015" name="Stand. Genomic Sci.">
        <title>Draft genome sequence of marine-derived Streptomyces sp. TP-A0598, a producer of anti-MRSA antibiotic lydicamycins.</title>
        <authorList>
            <person name="Komaki H."/>
            <person name="Ichikawa N."/>
            <person name="Hosoyama A."/>
            <person name="Fujita N."/>
            <person name="Igarashi Y."/>
        </authorList>
    </citation>
    <scope>NUCLEOTIDE SEQUENCE [LARGE SCALE GENOMIC DNA]</scope>
    <source>
        <strain evidence="2 3">NBRC 110027</strain>
    </source>
</reference>
<dbReference type="Pfam" id="PF00089">
    <property type="entry name" value="Trypsin"/>
    <property type="match status" value="1"/>
</dbReference>
<feature type="domain" description="Peptidase S1" evidence="1">
    <location>
        <begin position="1"/>
        <end position="190"/>
    </location>
</feature>
<accession>A0A0N7YMS6</accession>
<proteinExistence type="predicted"/>
<dbReference type="PRINTS" id="PR00722">
    <property type="entry name" value="CHYMOTRYPSIN"/>
</dbReference>
<dbReference type="GO" id="GO:0006508">
    <property type="term" value="P:proteolysis"/>
    <property type="evidence" value="ECO:0007669"/>
    <property type="project" value="UniProtKB-KW"/>
</dbReference>
<dbReference type="EMBL" id="BBNO01000010">
    <property type="protein sequence ID" value="GAO12435.1"/>
    <property type="molecule type" value="Genomic_DNA"/>
</dbReference>
<reference evidence="3" key="1">
    <citation type="submission" date="2014-09" db="EMBL/GenBank/DDBJ databases">
        <title>Whole genome shotgun sequence of Streptomyces sp. NBRC 110027.</title>
        <authorList>
            <person name="Komaki H."/>
            <person name="Ichikawa N."/>
            <person name="Katano-Makiyama Y."/>
            <person name="Hosoyama A."/>
            <person name="Hashimoto M."/>
            <person name="Uohara A."/>
            <person name="Kitahashi Y."/>
            <person name="Ohji S."/>
            <person name="Kimura A."/>
            <person name="Yamazoe A."/>
            <person name="Igarashi Y."/>
            <person name="Fujita N."/>
        </authorList>
    </citation>
    <scope>NUCLEOTIDE SEQUENCE [LARGE SCALE GENOMIC DNA]</scope>
    <source>
        <strain evidence="3">NBRC 110027</strain>
    </source>
</reference>
<dbReference type="Gene3D" id="2.40.10.10">
    <property type="entry name" value="Trypsin-like serine proteases"/>
    <property type="match status" value="1"/>
</dbReference>
<dbReference type="GO" id="GO:0004252">
    <property type="term" value="F:serine-type endopeptidase activity"/>
    <property type="evidence" value="ECO:0007669"/>
    <property type="project" value="InterPro"/>
</dbReference>
<dbReference type="OrthoDB" id="4310587at2"/>
<dbReference type="InterPro" id="IPR001314">
    <property type="entry name" value="Peptidase_S1A"/>
</dbReference>
<dbReference type="InterPro" id="IPR009003">
    <property type="entry name" value="Peptidase_S1_PA"/>
</dbReference>
<dbReference type="InterPro" id="IPR001254">
    <property type="entry name" value="Trypsin_dom"/>
</dbReference>
<keyword evidence="2" id="KW-0378">Hydrolase</keyword>
<dbReference type="AlphaFoldDB" id="A0A0N7YMS6"/>
<evidence type="ECO:0000313" key="2">
    <source>
        <dbReference type="EMBL" id="GAO12435.1"/>
    </source>
</evidence>
<dbReference type="InterPro" id="IPR043504">
    <property type="entry name" value="Peptidase_S1_PA_chymotrypsin"/>
</dbReference>
<dbReference type="Proteomes" id="UP000048965">
    <property type="component" value="Unassembled WGS sequence"/>
</dbReference>
<evidence type="ECO:0000313" key="3">
    <source>
        <dbReference type="Proteomes" id="UP000048965"/>
    </source>
</evidence>
<keyword evidence="3" id="KW-1185">Reference proteome</keyword>
<sequence>MFSGALISSNWVLTVKRCLEDTPGYSIDRGDGKGVRVDQQYSAPVGDMALLHLASPLDGAKIWGTIGNGYIRLAASTDQPARAGDTVYAMGYGSEVLEVAEEKITSYGPDGSYGMAGSISDDGGAAFVGGSGGPVFRSHGKGALTLIGLVSGGTIYAEGDRSTWFAGGPTVWSTDSTGAMNRDWIQDVTGI</sequence>
<dbReference type="SUPFAM" id="SSF50494">
    <property type="entry name" value="Trypsin-like serine proteases"/>
    <property type="match status" value="1"/>
</dbReference>
<protein>
    <submittedName>
        <fullName evidence="2">Putative serine protease</fullName>
    </submittedName>
</protein>
<keyword evidence="2" id="KW-0645">Protease</keyword>
<comment type="caution">
    <text evidence="2">The sequence shown here is derived from an EMBL/GenBank/DDBJ whole genome shotgun (WGS) entry which is preliminary data.</text>
</comment>
<dbReference type="PROSITE" id="PS50240">
    <property type="entry name" value="TRYPSIN_DOM"/>
    <property type="match status" value="1"/>
</dbReference>